<protein>
    <submittedName>
        <fullName evidence="3">ComF family protein</fullName>
    </submittedName>
</protein>
<dbReference type="InterPro" id="IPR029057">
    <property type="entry name" value="PRTase-like"/>
</dbReference>
<dbReference type="InterPro" id="IPR051910">
    <property type="entry name" value="ComF/GntX_DNA_util-trans"/>
</dbReference>
<comment type="similarity">
    <text evidence="1">Belongs to the ComF/GntX family.</text>
</comment>
<dbReference type="AlphaFoldDB" id="A0A849SEL4"/>
<evidence type="ECO:0000313" key="4">
    <source>
        <dbReference type="Proteomes" id="UP000580839"/>
    </source>
</evidence>
<dbReference type="PANTHER" id="PTHR47505">
    <property type="entry name" value="DNA UTILIZATION PROTEIN YHGH"/>
    <property type="match status" value="1"/>
</dbReference>
<reference evidence="3 4" key="1">
    <citation type="submission" date="2020-04" db="EMBL/GenBank/DDBJ databases">
        <title>Metagenomic profiling of ammonia- and methane-oxidizing microorganisms in a Dutch drinking water treatment plant.</title>
        <authorList>
            <person name="Poghosyan L."/>
            <person name="Leucker S."/>
        </authorList>
    </citation>
    <scope>NUCLEOTIDE SEQUENCE [LARGE SCALE GENOMIC DNA]</scope>
    <source>
        <strain evidence="3">S-RSF-IL-03</strain>
    </source>
</reference>
<dbReference type="Gene3D" id="3.40.50.2020">
    <property type="match status" value="1"/>
</dbReference>
<dbReference type="Proteomes" id="UP000580839">
    <property type="component" value="Unassembled WGS sequence"/>
</dbReference>
<dbReference type="InterPro" id="IPR000836">
    <property type="entry name" value="PRTase_dom"/>
</dbReference>
<proteinExistence type="inferred from homology"/>
<name>A0A849SEL4_UNCEI</name>
<accession>A0A849SEL4</accession>
<dbReference type="SUPFAM" id="SSF53271">
    <property type="entry name" value="PRTase-like"/>
    <property type="match status" value="1"/>
</dbReference>
<feature type="domain" description="Phosphoribosyltransferase" evidence="2">
    <location>
        <begin position="31"/>
        <end position="74"/>
    </location>
</feature>
<comment type="caution">
    <text evidence="3">The sequence shown here is derived from an EMBL/GenBank/DDBJ whole genome shotgun (WGS) entry which is preliminary data.</text>
</comment>
<organism evidence="3 4">
    <name type="scientific">Eiseniibacteriota bacterium</name>
    <dbReference type="NCBI Taxonomy" id="2212470"/>
    <lineage>
        <taxon>Bacteria</taxon>
        <taxon>Candidatus Eiseniibacteriota</taxon>
    </lineage>
</organism>
<evidence type="ECO:0000313" key="3">
    <source>
        <dbReference type="EMBL" id="NOT34158.1"/>
    </source>
</evidence>
<evidence type="ECO:0000259" key="2">
    <source>
        <dbReference type="Pfam" id="PF00156"/>
    </source>
</evidence>
<evidence type="ECO:0000256" key="1">
    <source>
        <dbReference type="ARBA" id="ARBA00008007"/>
    </source>
</evidence>
<dbReference type="Pfam" id="PF00156">
    <property type="entry name" value="Pribosyltran"/>
    <property type="match status" value="1"/>
</dbReference>
<dbReference type="CDD" id="cd06223">
    <property type="entry name" value="PRTases_typeI"/>
    <property type="match status" value="1"/>
</dbReference>
<dbReference type="PANTHER" id="PTHR47505:SF1">
    <property type="entry name" value="DNA UTILIZATION PROTEIN YHGH"/>
    <property type="match status" value="1"/>
</dbReference>
<sequence length="77" mass="8092">GALVRRRAAAPSPDCSRVARRRNLAAAFAVRDPAAWRGREVLVVDDVLTTGSTLKAALEPLEAAGARVRAAVLAWAS</sequence>
<feature type="non-terminal residue" evidence="3">
    <location>
        <position position="1"/>
    </location>
</feature>
<dbReference type="EMBL" id="JABFRW010000095">
    <property type="protein sequence ID" value="NOT34158.1"/>
    <property type="molecule type" value="Genomic_DNA"/>
</dbReference>
<gene>
    <name evidence="3" type="ORF">HOP12_08325</name>
</gene>